<sequence>MLKQCFLVSALGYPNFLLQKWFGYLLTLLEGGDLSGALAILDVFVQPIGAIKKRDY</sequence>
<name>A0A840E0E7_9HYPH</name>
<proteinExistence type="predicted"/>
<evidence type="ECO:0000313" key="2">
    <source>
        <dbReference type="Proteomes" id="UP000585970"/>
    </source>
</evidence>
<evidence type="ECO:0000313" key="1">
    <source>
        <dbReference type="EMBL" id="MBB4077205.1"/>
    </source>
</evidence>
<dbReference type="AlphaFoldDB" id="A0A840E0E7"/>
<dbReference type="Proteomes" id="UP000585970">
    <property type="component" value="Unassembled WGS sequence"/>
</dbReference>
<dbReference type="EMBL" id="JACIFE010000030">
    <property type="protein sequence ID" value="MBB4077205.1"/>
    <property type="molecule type" value="Genomic_DNA"/>
</dbReference>
<reference evidence="1 2" key="1">
    <citation type="submission" date="2020-08" db="EMBL/GenBank/DDBJ databases">
        <title>Genomic Encyclopedia of Type Strains, Phase IV (KMG-IV): sequencing the most valuable type-strain genomes for metagenomic binning, comparative biology and taxonomic classification.</title>
        <authorList>
            <person name="Goeker M."/>
        </authorList>
    </citation>
    <scope>NUCLEOTIDE SEQUENCE [LARGE SCALE GENOMIC DNA]</scope>
    <source>
        <strain evidence="1 2">DSM 100694</strain>
    </source>
</reference>
<dbReference type="RefSeq" id="WP_246350190.1">
    <property type="nucleotide sequence ID" value="NZ_JACIFE010000030.1"/>
</dbReference>
<comment type="caution">
    <text evidence="1">The sequence shown here is derived from an EMBL/GenBank/DDBJ whole genome shotgun (WGS) entry which is preliminary data.</text>
</comment>
<accession>A0A840E0E7</accession>
<gene>
    <name evidence="1" type="ORF">GGR08_001532</name>
</gene>
<organism evidence="1 2">
    <name type="scientific">Bartonella fuyuanensis</name>
    <dbReference type="NCBI Taxonomy" id="1460968"/>
    <lineage>
        <taxon>Bacteria</taxon>
        <taxon>Pseudomonadati</taxon>
        <taxon>Pseudomonadota</taxon>
        <taxon>Alphaproteobacteria</taxon>
        <taxon>Hyphomicrobiales</taxon>
        <taxon>Bartonellaceae</taxon>
        <taxon>Bartonella</taxon>
    </lineage>
</organism>
<keyword evidence="2" id="KW-1185">Reference proteome</keyword>
<protein>
    <submittedName>
        <fullName evidence="1">Uncharacterized protein</fullName>
    </submittedName>
</protein>